<dbReference type="Pfam" id="PF00293">
    <property type="entry name" value="NUDIX"/>
    <property type="match status" value="1"/>
</dbReference>
<evidence type="ECO:0000256" key="2">
    <source>
        <dbReference type="ARBA" id="ARBA00001946"/>
    </source>
</evidence>
<keyword evidence="6" id="KW-0464">Manganese</keyword>
<evidence type="ECO:0000256" key="5">
    <source>
        <dbReference type="ARBA" id="ARBA00022842"/>
    </source>
</evidence>
<dbReference type="InterPro" id="IPR015797">
    <property type="entry name" value="NUDIX_hydrolase-like_dom_sf"/>
</dbReference>
<proteinExistence type="predicted"/>
<dbReference type="RefSeq" id="WP_281834956.1">
    <property type="nucleotide sequence ID" value="NZ_BSDY01000006.1"/>
</dbReference>
<keyword evidence="4" id="KW-0378">Hydrolase</keyword>
<organism evidence="8 9">
    <name type="scientific">Propionigenium maris DSM 9537</name>
    <dbReference type="NCBI Taxonomy" id="1123000"/>
    <lineage>
        <taxon>Bacteria</taxon>
        <taxon>Fusobacteriati</taxon>
        <taxon>Fusobacteriota</taxon>
        <taxon>Fusobacteriia</taxon>
        <taxon>Fusobacteriales</taxon>
        <taxon>Fusobacteriaceae</taxon>
        <taxon>Propionigenium</taxon>
    </lineage>
</organism>
<dbReference type="Gene3D" id="3.90.79.10">
    <property type="entry name" value="Nucleoside Triphosphate Pyrophosphohydrolase"/>
    <property type="match status" value="1"/>
</dbReference>
<dbReference type="CDD" id="cd03426">
    <property type="entry name" value="NUDIX_CoAse_Nudt7"/>
    <property type="match status" value="1"/>
</dbReference>
<dbReference type="GO" id="GO:0046872">
    <property type="term" value="F:metal ion binding"/>
    <property type="evidence" value="ECO:0007669"/>
    <property type="project" value="UniProtKB-KW"/>
</dbReference>
<keyword evidence="3" id="KW-0479">Metal-binding</keyword>
<evidence type="ECO:0000256" key="1">
    <source>
        <dbReference type="ARBA" id="ARBA00001936"/>
    </source>
</evidence>
<dbReference type="PANTHER" id="PTHR12992:SF11">
    <property type="entry name" value="MITOCHONDRIAL COENZYME A DIPHOSPHATASE NUDT8"/>
    <property type="match status" value="1"/>
</dbReference>
<evidence type="ECO:0000313" key="9">
    <source>
        <dbReference type="Proteomes" id="UP001144471"/>
    </source>
</evidence>
<evidence type="ECO:0000256" key="3">
    <source>
        <dbReference type="ARBA" id="ARBA00022723"/>
    </source>
</evidence>
<keyword evidence="9" id="KW-1185">Reference proteome</keyword>
<feature type="domain" description="Nudix hydrolase" evidence="7">
    <location>
        <begin position="23"/>
        <end position="157"/>
    </location>
</feature>
<dbReference type="AlphaFoldDB" id="A0A9W6GKX9"/>
<protein>
    <submittedName>
        <fullName evidence="8">DNA mismatch repair protein MutT</fullName>
    </submittedName>
</protein>
<gene>
    <name evidence="8" type="ORF">PM10SUCC1_15790</name>
</gene>
<dbReference type="EMBL" id="BSDY01000006">
    <property type="protein sequence ID" value="GLI56065.1"/>
    <property type="molecule type" value="Genomic_DNA"/>
</dbReference>
<evidence type="ECO:0000313" key="8">
    <source>
        <dbReference type="EMBL" id="GLI56065.1"/>
    </source>
</evidence>
<evidence type="ECO:0000256" key="4">
    <source>
        <dbReference type="ARBA" id="ARBA00022801"/>
    </source>
</evidence>
<dbReference type="PROSITE" id="PS51462">
    <property type="entry name" value="NUDIX"/>
    <property type="match status" value="1"/>
</dbReference>
<dbReference type="PANTHER" id="PTHR12992">
    <property type="entry name" value="NUDIX HYDROLASE"/>
    <property type="match status" value="1"/>
</dbReference>
<evidence type="ECO:0000259" key="7">
    <source>
        <dbReference type="PROSITE" id="PS51462"/>
    </source>
</evidence>
<comment type="caution">
    <text evidence="8">The sequence shown here is derived from an EMBL/GenBank/DDBJ whole genome shotgun (WGS) entry which is preliminary data.</text>
</comment>
<dbReference type="Proteomes" id="UP001144471">
    <property type="component" value="Unassembled WGS sequence"/>
</dbReference>
<name>A0A9W6GKX9_9FUSO</name>
<comment type="cofactor">
    <cofactor evidence="2">
        <name>Mg(2+)</name>
        <dbReference type="ChEBI" id="CHEBI:18420"/>
    </cofactor>
</comment>
<dbReference type="GO" id="GO:0010945">
    <property type="term" value="F:coenzyme A diphosphatase activity"/>
    <property type="evidence" value="ECO:0007669"/>
    <property type="project" value="InterPro"/>
</dbReference>
<dbReference type="SUPFAM" id="SSF55811">
    <property type="entry name" value="Nudix"/>
    <property type="match status" value="1"/>
</dbReference>
<dbReference type="InterPro" id="IPR045121">
    <property type="entry name" value="CoAse"/>
</dbReference>
<reference evidence="8" key="1">
    <citation type="submission" date="2022-12" db="EMBL/GenBank/DDBJ databases">
        <title>Reference genome sequencing for broad-spectrum identification of bacterial and archaeal isolates by mass spectrometry.</title>
        <authorList>
            <person name="Sekiguchi Y."/>
            <person name="Tourlousse D.M."/>
        </authorList>
    </citation>
    <scope>NUCLEOTIDE SEQUENCE</scope>
    <source>
        <strain evidence="8">10succ1</strain>
    </source>
</reference>
<sequence length="220" mass="25493">MPLLELLRKNVNNKDRIIGRERYFNSSVLVALCTLEGIPHFIFQKRSPHIRQGGEISFPGGGYEERDKTFLETALRETVEEIGIGREKIEVIGKVGTMIIPTGVLVEAYLGHIHIEDIDEFKINRDEVEKLLFIPVDFFRTTKPRVEKIGVTSHPKYIEDGIEKLFPARELNLPDMYHKPWTSKPRSVNFFFYEGETIWGITADIIIEVVKIIDEYENKF</sequence>
<accession>A0A9W6GKX9</accession>
<keyword evidence="5" id="KW-0460">Magnesium</keyword>
<evidence type="ECO:0000256" key="6">
    <source>
        <dbReference type="ARBA" id="ARBA00023211"/>
    </source>
</evidence>
<dbReference type="InterPro" id="IPR000086">
    <property type="entry name" value="NUDIX_hydrolase_dom"/>
</dbReference>
<comment type="cofactor">
    <cofactor evidence="1">
        <name>Mn(2+)</name>
        <dbReference type="ChEBI" id="CHEBI:29035"/>
    </cofactor>
</comment>